<dbReference type="InterPro" id="IPR007627">
    <property type="entry name" value="RNA_pol_sigma70_r2"/>
</dbReference>
<accession>A0ABX1HDK1</accession>
<evidence type="ECO:0000256" key="3">
    <source>
        <dbReference type="ARBA" id="ARBA00023082"/>
    </source>
</evidence>
<evidence type="ECO:0000313" key="7">
    <source>
        <dbReference type="Proteomes" id="UP000717634"/>
    </source>
</evidence>
<evidence type="ECO:0000256" key="2">
    <source>
        <dbReference type="ARBA" id="ARBA00023015"/>
    </source>
</evidence>
<organism evidence="6 7">
    <name type="scientific">Hymenobacter artigasi</name>
    <dbReference type="NCBI Taxonomy" id="2719616"/>
    <lineage>
        <taxon>Bacteria</taxon>
        <taxon>Pseudomonadati</taxon>
        <taxon>Bacteroidota</taxon>
        <taxon>Cytophagia</taxon>
        <taxon>Cytophagales</taxon>
        <taxon>Hymenobacteraceae</taxon>
        <taxon>Hymenobacter</taxon>
    </lineage>
</organism>
<comment type="caution">
    <text evidence="6">The sequence shown here is derived from an EMBL/GenBank/DDBJ whole genome shotgun (WGS) entry which is preliminary data.</text>
</comment>
<keyword evidence="2" id="KW-0805">Transcription regulation</keyword>
<dbReference type="InterPro" id="IPR014284">
    <property type="entry name" value="RNA_pol_sigma-70_dom"/>
</dbReference>
<dbReference type="SUPFAM" id="SSF88946">
    <property type="entry name" value="Sigma2 domain of RNA polymerase sigma factors"/>
    <property type="match status" value="1"/>
</dbReference>
<dbReference type="EMBL" id="JAAVTK010000001">
    <property type="protein sequence ID" value="NKI87959.1"/>
    <property type="molecule type" value="Genomic_DNA"/>
</dbReference>
<dbReference type="Gene3D" id="1.10.10.10">
    <property type="entry name" value="Winged helix-like DNA-binding domain superfamily/Winged helix DNA-binding domain"/>
    <property type="match status" value="1"/>
</dbReference>
<gene>
    <name evidence="6" type="ORF">HBN54_000538</name>
</gene>
<keyword evidence="4" id="KW-0804">Transcription</keyword>
<dbReference type="Gene3D" id="1.10.1740.10">
    <property type="match status" value="1"/>
</dbReference>
<dbReference type="RefSeq" id="WP_168671590.1">
    <property type="nucleotide sequence ID" value="NZ_JAAVTK010000001.1"/>
</dbReference>
<reference evidence="6 7" key="1">
    <citation type="submission" date="2020-03" db="EMBL/GenBank/DDBJ databases">
        <title>Genomic Encyclopedia of Type Strains, Phase IV (KMG-V): Genome sequencing to study the core and pangenomes of soil and plant-associated prokaryotes.</title>
        <authorList>
            <person name="Whitman W."/>
        </authorList>
    </citation>
    <scope>NUCLEOTIDE SEQUENCE [LARGE SCALE GENOMIC DNA]</scope>
    <source>
        <strain evidence="6 7">1B</strain>
    </source>
</reference>
<evidence type="ECO:0000256" key="1">
    <source>
        <dbReference type="ARBA" id="ARBA00010641"/>
    </source>
</evidence>
<keyword evidence="7" id="KW-1185">Reference proteome</keyword>
<evidence type="ECO:0000256" key="4">
    <source>
        <dbReference type="ARBA" id="ARBA00023163"/>
    </source>
</evidence>
<dbReference type="Proteomes" id="UP000717634">
    <property type="component" value="Unassembled WGS sequence"/>
</dbReference>
<dbReference type="InterPro" id="IPR013324">
    <property type="entry name" value="RNA_pol_sigma_r3/r4-like"/>
</dbReference>
<dbReference type="InterPro" id="IPR013325">
    <property type="entry name" value="RNA_pol_sigma_r2"/>
</dbReference>
<proteinExistence type="inferred from homology"/>
<dbReference type="SUPFAM" id="SSF88659">
    <property type="entry name" value="Sigma3 and sigma4 domains of RNA polymerase sigma factors"/>
    <property type="match status" value="1"/>
</dbReference>
<sequence length="192" mass="21586">MTTSLLSAPAATALRDALLTDRERALTRLYRRAFPLVRRYVCGHGGTAQDAQDVFHDALVVLYEQAVGGTLVLTASASTYLVGIARNLWHHELRRRDRLPHEALPAELELQAAEESADTAEPAFAVLDYVERLGEKCRNVLLAFYYFQQPLTQIAAANGYRSVRSATVQKFKCLERLRNSVRRAFTAETIEY</sequence>
<name>A0ABX1HDK1_9BACT</name>
<dbReference type="InterPro" id="IPR039425">
    <property type="entry name" value="RNA_pol_sigma-70-like"/>
</dbReference>
<dbReference type="Pfam" id="PF04542">
    <property type="entry name" value="Sigma70_r2"/>
    <property type="match status" value="1"/>
</dbReference>
<protein>
    <submittedName>
        <fullName evidence="6">RNA polymerase sigma factor (Sigma-70 family)</fullName>
    </submittedName>
</protein>
<evidence type="ECO:0000313" key="6">
    <source>
        <dbReference type="EMBL" id="NKI87959.1"/>
    </source>
</evidence>
<dbReference type="PANTHER" id="PTHR43133">
    <property type="entry name" value="RNA POLYMERASE ECF-TYPE SIGMA FACTO"/>
    <property type="match status" value="1"/>
</dbReference>
<dbReference type="NCBIfam" id="TIGR02937">
    <property type="entry name" value="sigma70-ECF"/>
    <property type="match status" value="1"/>
</dbReference>
<dbReference type="PANTHER" id="PTHR43133:SF46">
    <property type="entry name" value="RNA POLYMERASE SIGMA-70 FACTOR ECF SUBFAMILY"/>
    <property type="match status" value="1"/>
</dbReference>
<comment type="similarity">
    <text evidence="1">Belongs to the sigma-70 factor family. ECF subfamily.</text>
</comment>
<dbReference type="InterPro" id="IPR036388">
    <property type="entry name" value="WH-like_DNA-bd_sf"/>
</dbReference>
<evidence type="ECO:0000259" key="5">
    <source>
        <dbReference type="Pfam" id="PF04542"/>
    </source>
</evidence>
<feature type="domain" description="RNA polymerase sigma-70 region 2" evidence="5">
    <location>
        <begin position="29"/>
        <end position="98"/>
    </location>
</feature>
<keyword evidence="3" id="KW-0731">Sigma factor</keyword>